<dbReference type="Proteomes" id="UP000298429">
    <property type="component" value="Unassembled WGS sequence"/>
</dbReference>
<dbReference type="Pfam" id="PF20680">
    <property type="entry name" value="DUF6817"/>
    <property type="match status" value="1"/>
</dbReference>
<evidence type="ECO:0000259" key="1">
    <source>
        <dbReference type="Pfam" id="PF20680"/>
    </source>
</evidence>
<sequence length="182" mass="20705">MRMEPDPILLDRLKSLHAQGKEHLHGDLLTHLIGTFYILEEWGSSIDLCNAGLYHAVYGTFAFQDSLLETTARKEVRNFIGSKAETLVYLYGTCDRNHLYAQFGNGKPILHKNRITDEVRVLEGRMLNGLCELTAANELQLATADDAFLKEYGPELKDLFERMDPYLSKNASNLCKSVFLEY</sequence>
<dbReference type="EMBL" id="RQGN01000044">
    <property type="protein sequence ID" value="TGM03777.1"/>
    <property type="molecule type" value="Genomic_DNA"/>
</dbReference>
<dbReference type="InterPro" id="IPR049202">
    <property type="entry name" value="DUF6817"/>
</dbReference>
<dbReference type="AlphaFoldDB" id="A0A5F2BEG5"/>
<name>A0A5F2BEG5_9LEPT</name>
<dbReference type="OrthoDB" id="333547at2"/>
<protein>
    <recommendedName>
        <fullName evidence="1">DUF6817 domain-containing protein</fullName>
    </recommendedName>
</protein>
<reference evidence="2 3" key="1">
    <citation type="journal article" date="2019" name="PLoS Negl. Trop. Dis.">
        <title>Revisiting the worldwide diversity of Leptospira species in the environment.</title>
        <authorList>
            <person name="Vincent A.T."/>
            <person name="Schiettekatte O."/>
            <person name="Bourhy P."/>
            <person name="Veyrier F.J."/>
            <person name="Picardeau M."/>
        </authorList>
    </citation>
    <scope>NUCLEOTIDE SEQUENCE [LARGE SCALE GENOMIC DNA]</scope>
    <source>
        <strain evidence="2 3">201702444</strain>
    </source>
</reference>
<organism evidence="2 3">
    <name type="scientific">Leptospira barantonii</name>
    <dbReference type="NCBI Taxonomy" id="2023184"/>
    <lineage>
        <taxon>Bacteria</taxon>
        <taxon>Pseudomonadati</taxon>
        <taxon>Spirochaetota</taxon>
        <taxon>Spirochaetia</taxon>
        <taxon>Leptospirales</taxon>
        <taxon>Leptospiraceae</taxon>
        <taxon>Leptospira</taxon>
    </lineage>
</organism>
<proteinExistence type="predicted"/>
<feature type="domain" description="DUF6817" evidence="1">
    <location>
        <begin position="13"/>
        <end position="96"/>
    </location>
</feature>
<dbReference type="PANTHER" id="PTHR37391">
    <property type="entry name" value="E3 UBIQUITIN-PROTEIN LIGASE"/>
    <property type="match status" value="1"/>
</dbReference>
<gene>
    <name evidence="2" type="ORF">EHQ76_09025</name>
</gene>
<accession>A0A5F2BEG5</accession>
<evidence type="ECO:0000313" key="2">
    <source>
        <dbReference type="EMBL" id="TGM03777.1"/>
    </source>
</evidence>
<evidence type="ECO:0000313" key="3">
    <source>
        <dbReference type="Proteomes" id="UP000298429"/>
    </source>
</evidence>
<dbReference type="PANTHER" id="PTHR37391:SF2">
    <property type="entry name" value="E3 UBIQUITIN-PROTEIN LIGASE"/>
    <property type="match status" value="1"/>
</dbReference>
<comment type="caution">
    <text evidence="2">The sequence shown here is derived from an EMBL/GenBank/DDBJ whole genome shotgun (WGS) entry which is preliminary data.</text>
</comment>